<organism evidence="1 2">
    <name type="scientific">Danaus plexippus plexippus</name>
    <dbReference type="NCBI Taxonomy" id="278856"/>
    <lineage>
        <taxon>Eukaryota</taxon>
        <taxon>Metazoa</taxon>
        <taxon>Ecdysozoa</taxon>
        <taxon>Arthropoda</taxon>
        <taxon>Hexapoda</taxon>
        <taxon>Insecta</taxon>
        <taxon>Pterygota</taxon>
        <taxon>Neoptera</taxon>
        <taxon>Endopterygota</taxon>
        <taxon>Lepidoptera</taxon>
        <taxon>Glossata</taxon>
        <taxon>Ditrysia</taxon>
        <taxon>Papilionoidea</taxon>
        <taxon>Nymphalidae</taxon>
        <taxon>Danainae</taxon>
        <taxon>Danaini</taxon>
        <taxon>Danaina</taxon>
        <taxon>Danaus</taxon>
        <taxon>Danaus</taxon>
    </lineage>
</organism>
<protein>
    <submittedName>
        <fullName evidence="1">Uncharacterized protein</fullName>
    </submittedName>
</protein>
<comment type="caution">
    <text evidence="1">The sequence shown here is derived from an EMBL/GenBank/DDBJ whole genome shotgun (WGS) entry which is preliminary data.</text>
</comment>
<keyword evidence="2" id="KW-1185">Reference proteome</keyword>
<sequence>MDVVDQVIQKYAEAHEKRLHDHVNVEAIQLLDTTNIVTRLKRTKPFQLV</sequence>
<name>A0A212F6P3_DANPL</name>
<proteinExistence type="predicted"/>
<gene>
    <name evidence="1" type="ORF">KGM_207230</name>
</gene>
<dbReference type="InParanoid" id="A0A212F6P3"/>
<evidence type="ECO:0000313" key="2">
    <source>
        <dbReference type="Proteomes" id="UP000007151"/>
    </source>
</evidence>
<dbReference type="AlphaFoldDB" id="A0A212F6P3"/>
<accession>A0A212F6P3</accession>
<dbReference type="KEGG" id="dpl:KGM_207230"/>
<evidence type="ECO:0000313" key="1">
    <source>
        <dbReference type="EMBL" id="OWR49394.1"/>
    </source>
</evidence>
<dbReference type="EMBL" id="AGBW02009989">
    <property type="protein sequence ID" value="OWR49394.1"/>
    <property type="molecule type" value="Genomic_DNA"/>
</dbReference>
<reference evidence="1 2" key="1">
    <citation type="journal article" date="2011" name="Cell">
        <title>The monarch butterfly genome yields insights into long-distance migration.</title>
        <authorList>
            <person name="Zhan S."/>
            <person name="Merlin C."/>
            <person name="Boore J.L."/>
            <person name="Reppert S.M."/>
        </authorList>
    </citation>
    <scope>NUCLEOTIDE SEQUENCE [LARGE SCALE GENOMIC DNA]</scope>
    <source>
        <strain evidence="1">F-2</strain>
    </source>
</reference>
<dbReference type="Proteomes" id="UP000007151">
    <property type="component" value="Unassembled WGS sequence"/>
</dbReference>